<dbReference type="EMBL" id="NMUH01001852">
    <property type="protein sequence ID" value="MQL95905.1"/>
    <property type="molecule type" value="Genomic_DNA"/>
</dbReference>
<gene>
    <name evidence="2" type="ORF">Taro_028578</name>
</gene>
<evidence type="ECO:0000313" key="3">
    <source>
        <dbReference type="Proteomes" id="UP000652761"/>
    </source>
</evidence>
<evidence type="ECO:0000313" key="2">
    <source>
        <dbReference type="EMBL" id="MQL95905.1"/>
    </source>
</evidence>
<organism evidence="2 3">
    <name type="scientific">Colocasia esculenta</name>
    <name type="common">Wild taro</name>
    <name type="synonym">Arum esculentum</name>
    <dbReference type="NCBI Taxonomy" id="4460"/>
    <lineage>
        <taxon>Eukaryota</taxon>
        <taxon>Viridiplantae</taxon>
        <taxon>Streptophyta</taxon>
        <taxon>Embryophyta</taxon>
        <taxon>Tracheophyta</taxon>
        <taxon>Spermatophyta</taxon>
        <taxon>Magnoliopsida</taxon>
        <taxon>Liliopsida</taxon>
        <taxon>Araceae</taxon>
        <taxon>Aroideae</taxon>
        <taxon>Colocasieae</taxon>
        <taxon>Colocasia</taxon>
    </lineage>
</organism>
<feature type="region of interest" description="Disordered" evidence="1">
    <location>
        <begin position="96"/>
        <end position="134"/>
    </location>
</feature>
<comment type="caution">
    <text evidence="2">The sequence shown here is derived from an EMBL/GenBank/DDBJ whole genome shotgun (WGS) entry which is preliminary data.</text>
</comment>
<proteinExistence type="predicted"/>
<sequence length="264" mass="28852">MSPASSHTQESARHFIEVKWVPLHRVGHEARTVGLSLPFSAPQGRIRYFPGNMGVFLQFPGSPGISATFRSSRGIPANFRTFLHFYHSRRHSYNFPGQRDKHVPYQGRGEGASSPSPKGGSPLQVFRKNRQKSPLSSWPLRPIYRGLRDRRRWLVRAGPGEGGPRAGDPGAGGPRAWALALVARMRGAPARVALSMVSRARGVPAPVAPRMRGRKWPARGWPVRPPRRGCLRVRTAPAGVAARGPPPLGPYTLKRVGLGSSPAI</sequence>
<protein>
    <submittedName>
        <fullName evidence="2">Uncharacterized protein</fullName>
    </submittedName>
</protein>
<keyword evidence="3" id="KW-1185">Reference proteome</keyword>
<dbReference type="AlphaFoldDB" id="A0A843VIZ2"/>
<name>A0A843VIZ2_COLES</name>
<reference evidence="2" key="1">
    <citation type="submission" date="2017-07" db="EMBL/GenBank/DDBJ databases">
        <title>Taro Niue Genome Assembly and Annotation.</title>
        <authorList>
            <person name="Atibalentja N."/>
            <person name="Keating K."/>
            <person name="Fields C.J."/>
        </authorList>
    </citation>
    <scope>NUCLEOTIDE SEQUENCE</scope>
    <source>
        <strain evidence="2">Niue_2</strain>
        <tissue evidence="2">Leaf</tissue>
    </source>
</reference>
<feature type="compositionally biased region" description="Low complexity" evidence="1">
    <location>
        <begin position="111"/>
        <end position="122"/>
    </location>
</feature>
<accession>A0A843VIZ2</accession>
<evidence type="ECO:0000256" key="1">
    <source>
        <dbReference type="SAM" id="MobiDB-lite"/>
    </source>
</evidence>
<dbReference type="Proteomes" id="UP000652761">
    <property type="component" value="Unassembled WGS sequence"/>
</dbReference>